<dbReference type="EMBL" id="LR899014">
    <property type="protein sequence ID" value="CAD7091792.1"/>
    <property type="molecule type" value="Genomic_DNA"/>
</dbReference>
<dbReference type="InParanoid" id="A0A7R8V457"/>
<evidence type="ECO:0000313" key="1">
    <source>
        <dbReference type="EMBL" id="CAD7091792.1"/>
    </source>
</evidence>
<organism evidence="1 2">
    <name type="scientific">Hermetia illucens</name>
    <name type="common">Black soldier fly</name>
    <dbReference type="NCBI Taxonomy" id="343691"/>
    <lineage>
        <taxon>Eukaryota</taxon>
        <taxon>Metazoa</taxon>
        <taxon>Ecdysozoa</taxon>
        <taxon>Arthropoda</taxon>
        <taxon>Hexapoda</taxon>
        <taxon>Insecta</taxon>
        <taxon>Pterygota</taxon>
        <taxon>Neoptera</taxon>
        <taxon>Endopterygota</taxon>
        <taxon>Diptera</taxon>
        <taxon>Brachycera</taxon>
        <taxon>Stratiomyomorpha</taxon>
        <taxon>Stratiomyidae</taxon>
        <taxon>Hermetiinae</taxon>
        <taxon>Hermetia</taxon>
    </lineage>
</organism>
<keyword evidence="2" id="KW-1185">Reference proteome</keyword>
<proteinExistence type="predicted"/>
<evidence type="ECO:0000313" key="2">
    <source>
        <dbReference type="Proteomes" id="UP000594454"/>
    </source>
</evidence>
<dbReference type="AlphaFoldDB" id="A0A7R8V457"/>
<gene>
    <name evidence="1" type="ORF">HERILL_LOCUS14192</name>
</gene>
<protein>
    <submittedName>
        <fullName evidence="1">Uncharacterized protein</fullName>
    </submittedName>
</protein>
<name>A0A7R8V457_HERIL</name>
<dbReference type="Proteomes" id="UP000594454">
    <property type="component" value="Chromosome 6"/>
</dbReference>
<accession>A0A7R8V457</accession>
<sequence length="234" mass="27081">MAEELSENGTNSEYGDRVKQEFFEIYKEIGEKVSEETFSEFSDILKSEEVVVKMGEAVVMFKTLLNLEVLEILKDRFKDSNVPQWRPTGFTAREQVLPLTVKVLRKRADYLEEKLEQQKKVLEGLMPQVEEGRKGIEEHLARLQMFSLHIDQRNEKMDAAEEELTQQLKYAKACRGCPEDFSCGIDGVLYIKEVRSAKIKSRNEAICNNQEANIFHGIKKFTIAEVCSSQYYFD</sequence>
<reference evidence="1 2" key="1">
    <citation type="submission" date="2020-11" db="EMBL/GenBank/DDBJ databases">
        <authorList>
            <person name="Wallbank WR R."/>
            <person name="Pardo Diaz C."/>
            <person name="Kozak K."/>
            <person name="Martin S."/>
            <person name="Jiggins C."/>
            <person name="Moest M."/>
            <person name="Warren A I."/>
            <person name="Generalovic N T."/>
            <person name="Byers J.R.P. K."/>
            <person name="Montejo-Kovacevich G."/>
            <person name="Yen C E."/>
        </authorList>
    </citation>
    <scope>NUCLEOTIDE SEQUENCE [LARGE SCALE GENOMIC DNA]</scope>
</reference>